<dbReference type="InParanoid" id="F6PPL2"/>
<dbReference type="Gene3D" id="1.20.1050.20">
    <property type="entry name" value="STAT transcription factor, all-alpha domain"/>
    <property type="match status" value="1"/>
</dbReference>
<dbReference type="Pfam" id="PF02864">
    <property type="entry name" value="STAT_bind"/>
    <property type="match status" value="1"/>
</dbReference>
<dbReference type="EMBL" id="EAAA01001609">
    <property type="status" value="NOT_ANNOTATED_CDS"/>
    <property type="molecule type" value="Genomic_DNA"/>
</dbReference>
<dbReference type="GO" id="GO:0007259">
    <property type="term" value="P:cell surface receptor signaling pathway via JAK-STAT"/>
    <property type="evidence" value="ECO:0000318"/>
    <property type="project" value="GO_Central"/>
</dbReference>
<dbReference type="GeneTree" id="ENSGT01050000244905"/>
<keyword evidence="9" id="KW-0010">Activator</keyword>
<evidence type="ECO:0000256" key="9">
    <source>
        <dbReference type="ARBA" id="ARBA00023159"/>
    </source>
</evidence>
<protein>
    <recommendedName>
        <fullName evidence="17">Signal transducer and activator of transcription</fullName>
    </recommendedName>
</protein>
<dbReference type="InterPro" id="IPR048988">
    <property type="entry name" value="STAT_linker"/>
</dbReference>
<keyword evidence="6" id="KW-0727">SH2 domain</keyword>
<dbReference type="Gene3D" id="1.10.238.10">
    <property type="entry name" value="EF-hand"/>
    <property type="match status" value="1"/>
</dbReference>
<dbReference type="SUPFAM" id="SSF47655">
    <property type="entry name" value="STAT"/>
    <property type="match status" value="1"/>
</dbReference>
<evidence type="ECO:0000256" key="7">
    <source>
        <dbReference type="ARBA" id="ARBA00023015"/>
    </source>
</evidence>
<evidence type="ECO:0000256" key="6">
    <source>
        <dbReference type="ARBA" id="ARBA00022999"/>
    </source>
</evidence>
<feature type="region of interest" description="Disordered" evidence="12">
    <location>
        <begin position="1"/>
        <end position="28"/>
    </location>
</feature>
<dbReference type="GO" id="GO:0000981">
    <property type="term" value="F:DNA-binding transcription factor activity, RNA polymerase II-specific"/>
    <property type="evidence" value="ECO:0000318"/>
    <property type="project" value="GO_Central"/>
</dbReference>
<dbReference type="AlphaFoldDB" id="F6PPL2"/>
<evidence type="ECO:0000313" key="16">
    <source>
        <dbReference type="Proteomes" id="UP000008144"/>
    </source>
</evidence>
<reference evidence="15" key="3">
    <citation type="submission" date="2025-08" db="UniProtKB">
        <authorList>
            <consortium name="Ensembl"/>
        </authorList>
    </citation>
    <scope>IDENTIFICATION</scope>
</reference>
<dbReference type="InterPro" id="IPR012345">
    <property type="entry name" value="STAT_TF_DNA-bd_N"/>
</dbReference>
<feature type="compositionally biased region" description="Low complexity" evidence="12">
    <location>
        <begin position="641"/>
        <end position="661"/>
    </location>
</feature>
<keyword evidence="7" id="KW-0805">Transcription regulation</keyword>
<dbReference type="GO" id="GO:0042127">
    <property type="term" value="P:regulation of cell population proliferation"/>
    <property type="evidence" value="ECO:0000318"/>
    <property type="project" value="GO_Central"/>
</dbReference>
<feature type="domain" description="STAT transcription factor DNA-binding" evidence="13">
    <location>
        <begin position="222"/>
        <end position="359"/>
    </location>
</feature>
<feature type="compositionally biased region" description="Polar residues" evidence="12">
    <location>
        <begin position="1"/>
        <end position="24"/>
    </location>
</feature>
<evidence type="ECO:0000259" key="13">
    <source>
        <dbReference type="Pfam" id="PF02864"/>
    </source>
</evidence>
<keyword evidence="5" id="KW-0597">Phosphoprotein</keyword>
<evidence type="ECO:0000256" key="1">
    <source>
        <dbReference type="ARBA" id="ARBA00004123"/>
    </source>
</evidence>
<dbReference type="FunFam" id="1.20.1050.20:FF:000013">
    <property type="match status" value="1"/>
</dbReference>
<dbReference type="Gene3D" id="2.60.40.630">
    <property type="entry name" value="STAT transcription factor, DNA-binding domain"/>
    <property type="match status" value="1"/>
</dbReference>
<name>F6PPL2_CIOIN</name>
<dbReference type="HOGENOM" id="CLU_015569_0_0_1"/>
<dbReference type="STRING" id="7719.ENSCINP00000020503"/>
<keyword evidence="11" id="KW-0539">Nucleus</keyword>
<dbReference type="Proteomes" id="UP000008144">
    <property type="component" value="Chromosome 3"/>
</dbReference>
<evidence type="ECO:0000256" key="10">
    <source>
        <dbReference type="ARBA" id="ARBA00023163"/>
    </source>
</evidence>
<dbReference type="GO" id="GO:0001228">
    <property type="term" value="F:DNA-binding transcription activator activity, RNA polymerase II-specific"/>
    <property type="evidence" value="ECO:0007669"/>
    <property type="project" value="UniProtKB-ARBA"/>
</dbReference>
<dbReference type="CDD" id="cd14801">
    <property type="entry name" value="STAT_DBD"/>
    <property type="match status" value="1"/>
</dbReference>
<dbReference type="SUPFAM" id="SSF55550">
    <property type="entry name" value="SH2 domain"/>
    <property type="match status" value="1"/>
</dbReference>
<evidence type="ECO:0000256" key="5">
    <source>
        <dbReference type="ARBA" id="ARBA00022553"/>
    </source>
</evidence>
<dbReference type="InterPro" id="IPR015988">
    <property type="entry name" value="STAT_TF_CC"/>
</dbReference>
<dbReference type="PANTHER" id="PTHR11801">
    <property type="entry name" value="SIGNAL TRANSDUCER AND ACTIVATOR OF TRANSCRIPTION"/>
    <property type="match status" value="1"/>
</dbReference>
<dbReference type="OMA" id="RICLAPW"/>
<dbReference type="GO" id="GO:0005634">
    <property type="term" value="C:nucleus"/>
    <property type="evidence" value="ECO:0000318"/>
    <property type="project" value="GO_Central"/>
</dbReference>
<dbReference type="InterPro" id="IPR001217">
    <property type="entry name" value="STAT"/>
</dbReference>
<dbReference type="GO" id="GO:0000978">
    <property type="term" value="F:RNA polymerase II cis-regulatory region sequence-specific DNA binding"/>
    <property type="evidence" value="ECO:0000318"/>
    <property type="project" value="GO_Central"/>
</dbReference>
<dbReference type="GO" id="GO:0019221">
    <property type="term" value="P:cytokine-mediated signaling pathway"/>
    <property type="evidence" value="ECO:0000318"/>
    <property type="project" value="GO_Central"/>
</dbReference>
<evidence type="ECO:0000313" key="15">
    <source>
        <dbReference type="Ensembl" id="ENSCINP00000020503.3"/>
    </source>
</evidence>
<keyword evidence="16" id="KW-1185">Reference proteome</keyword>
<dbReference type="GO" id="GO:0005737">
    <property type="term" value="C:cytoplasm"/>
    <property type="evidence" value="ECO:0000318"/>
    <property type="project" value="GO_Central"/>
</dbReference>
<feature type="region of interest" description="Disordered" evidence="12">
    <location>
        <begin position="615"/>
        <end position="661"/>
    </location>
</feature>
<keyword evidence="4" id="KW-0963">Cytoplasm</keyword>
<dbReference type="FunFam" id="2.60.40.630:FF:000003">
    <property type="entry name" value="Signal transducer and transcription activator 6"/>
    <property type="match status" value="1"/>
</dbReference>
<comment type="subcellular location">
    <subcellularLocation>
        <location evidence="2">Cytoplasm</location>
    </subcellularLocation>
    <subcellularLocation>
        <location evidence="1">Nucleus</location>
    </subcellularLocation>
</comment>
<dbReference type="InterPro" id="IPR013801">
    <property type="entry name" value="STAT_TF_DNA-bd"/>
</dbReference>
<sequence>QMPLYTNEQPQNGSMSSSPGSAMQKTEPMPDMPRVQYIMRDLNQAELCSREITERIERMVGEYQQLHLCTGGNLQVLDTYDPRLIASAEEQRTWKTIIELRDSLVQTRQVLIHEYHKDQLFNQLQSLLRRVKCEIAEWKRAEAYLSNGKQVADSSDIDQLEDCCKPLAKLFLQSLDQILKLQHIEVDNLLKEQENMKMLDYLRQHYENMAKDLVENAFIVEKQPPQVLMKDKKFMCQLRHLVADGLSIHQFRFDTQVQLVNTEAACAIVDGGPSTPIKPSGKILNNCHKSDFVEQTKQLHVHMRNMSLSMRQRGDRGRADCVAEEKFCMVFRAFISLRFPSKAEYDVVAQTFSLPIVVISHGKQEADAQATVFWDNAFSESVRRPFEVPDSVPWNWILDGLNCLWKKECEKEPGSASEGIGLTHEAKKYLTVKLLGTDAVDPHTHVSWRQFNRENLPGKGFTFWTWFFKVMELVSSPYVKKFWNLRYITGFIGKAECQNYLLTCPLGAFMFRFSDSQLGALSISCYTYCEKTKRKEVGHLEPDTIKRLQTRSIPDMVKDLDYLLYLGADIPKDRAFGPYYTPEFRVESAQKHDYWPKSLQVVTKNNGTTSTFIRSMKQPNSPDMGPHVQLKSSMSPPTFGSPGTPLSPLDLLSPNPSLHGE</sequence>
<evidence type="ECO:0000256" key="2">
    <source>
        <dbReference type="ARBA" id="ARBA00004496"/>
    </source>
</evidence>
<reference evidence="15" key="2">
    <citation type="journal article" date="2008" name="Genome Biol.">
        <title>Improved genome assembly and evidence-based global gene model set for the chordate Ciona intestinalis: new insight into intron and operon populations.</title>
        <authorList>
            <person name="Satou Y."/>
            <person name="Mineta K."/>
            <person name="Ogasawara M."/>
            <person name="Sasakura Y."/>
            <person name="Shoguchi E."/>
            <person name="Ueno K."/>
            <person name="Yamada L."/>
            <person name="Matsumoto J."/>
            <person name="Wasserscheid J."/>
            <person name="Dewar K."/>
            <person name="Wiley G.B."/>
            <person name="Macmil S.L."/>
            <person name="Roe B.A."/>
            <person name="Zeller R.W."/>
            <person name="Hastings K.E."/>
            <person name="Lemaire P."/>
            <person name="Lindquist E."/>
            <person name="Endo T."/>
            <person name="Hotta K."/>
            <person name="Inaba K."/>
        </authorList>
    </citation>
    <scope>NUCLEOTIDE SEQUENCE [LARGE SCALE GENOMIC DNA]</scope>
    <source>
        <strain evidence="15">wild type</strain>
    </source>
</reference>
<dbReference type="InterPro" id="IPR036860">
    <property type="entry name" value="SH2_dom_sf"/>
</dbReference>
<reference evidence="16" key="1">
    <citation type="journal article" date="2002" name="Science">
        <title>The draft genome of Ciona intestinalis: insights into chordate and vertebrate origins.</title>
        <authorList>
            <person name="Dehal P."/>
            <person name="Satou Y."/>
            <person name="Campbell R.K."/>
            <person name="Chapman J."/>
            <person name="Degnan B."/>
            <person name="De Tomaso A."/>
            <person name="Davidson B."/>
            <person name="Di Gregorio A."/>
            <person name="Gelpke M."/>
            <person name="Goodstein D.M."/>
            <person name="Harafuji N."/>
            <person name="Hastings K.E."/>
            <person name="Ho I."/>
            <person name="Hotta K."/>
            <person name="Huang W."/>
            <person name="Kawashima T."/>
            <person name="Lemaire P."/>
            <person name="Martinez D."/>
            <person name="Meinertzhagen I.A."/>
            <person name="Necula S."/>
            <person name="Nonaka M."/>
            <person name="Putnam N."/>
            <person name="Rash S."/>
            <person name="Saiga H."/>
            <person name="Satake M."/>
            <person name="Terry A."/>
            <person name="Yamada L."/>
            <person name="Wang H.G."/>
            <person name="Awazu S."/>
            <person name="Azumi K."/>
            <person name="Boore J."/>
            <person name="Branno M."/>
            <person name="Chin-Bow S."/>
            <person name="DeSantis R."/>
            <person name="Doyle S."/>
            <person name="Francino P."/>
            <person name="Keys D.N."/>
            <person name="Haga S."/>
            <person name="Hayashi H."/>
            <person name="Hino K."/>
            <person name="Imai K.S."/>
            <person name="Inaba K."/>
            <person name="Kano S."/>
            <person name="Kobayashi K."/>
            <person name="Kobayashi M."/>
            <person name="Lee B.I."/>
            <person name="Makabe K.W."/>
            <person name="Manohar C."/>
            <person name="Matassi G."/>
            <person name="Medina M."/>
            <person name="Mochizuki Y."/>
            <person name="Mount S."/>
            <person name="Morishita T."/>
            <person name="Miura S."/>
            <person name="Nakayama A."/>
            <person name="Nishizaka S."/>
            <person name="Nomoto H."/>
            <person name="Ohta F."/>
            <person name="Oishi K."/>
            <person name="Rigoutsos I."/>
            <person name="Sano M."/>
            <person name="Sasaki A."/>
            <person name="Sasakura Y."/>
            <person name="Shoguchi E."/>
            <person name="Shin-i T."/>
            <person name="Spagnuolo A."/>
            <person name="Stainier D."/>
            <person name="Suzuki M.M."/>
            <person name="Tassy O."/>
            <person name="Takatori N."/>
            <person name="Tokuoka M."/>
            <person name="Yagi K."/>
            <person name="Yoshizaki F."/>
            <person name="Wada S."/>
            <person name="Zhang C."/>
            <person name="Hyatt P.D."/>
            <person name="Larimer F."/>
            <person name="Detter C."/>
            <person name="Doggett N."/>
            <person name="Glavina T."/>
            <person name="Hawkins T."/>
            <person name="Richardson P."/>
            <person name="Lucas S."/>
            <person name="Kohara Y."/>
            <person name="Levine M."/>
            <person name="Satoh N."/>
            <person name="Rokhsar D.S."/>
        </authorList>
    </citation>
    <scope>NUCLEOTIDE SEQUENCE [LARGE SCALE GENOMIC DNA]</scope>
</reference>
<dbReference type="Pfam" id="PF21354">
    <property type="entry name" value="STAT_linker"/>
    <property type="match status" value="1"/>
</dbReference>
<evidence type="ECO:0000256" key="11">
    <source>
        <dbReference type="ARBA" id="ARBA00023242"/>
    </source>
</evidence>
<dbReference type="GO" id="GO:0043434">
    <property type="term" value="P:response to peptide hormone"/>
    <property type="evidence" value="ECO:0000318"/>
    <property type="project" value="GO_Central"/>
</dbReference>
<evidence type="ECO:0000256" key="3">
    <source>
        <dbReference type="ARBA" id="ARBA00005586"/>
    </source>
</evidence>
<feature type="domain" description="Signal transducer and activator of transcription linker" evidence="14">
    <location>
        <begin position="383"/>
        <end position="467"/>
    </location>
</feature>
<comment type="similarity">
    <text evidence="3">Belongs to the transcription factor STAT family.</text>
</comment>
<dbReference type="Gene3D" id="3.30.505.10">
    <property type="entry name" value="SH2 domain"/>
    <property type="match status" value="1"/>
</dbReference>
<dbReference type="SUPFAM" id="SSF49417">
    <property type="entry name" value="p53-like transcription factors"/>
    <property type="match status" value="1"/>
</dbReference>
<evidence type="ECO:0000256" key="12">
    <source>
        <dbReference type="SAM" id="MobiDB-lite"/>
    </source>
</evidence>
<reference evidence="15" key="4">
    <citation type="submission" date="2025-09" db="UniProtKB">
        <authorList>
            <consortium name="Ensembl"/>
        </authorList>
    </citation>
    <scope>IDENTIFICATION</scope>
</reference>
<dbReference type="CDD" id="cd09919">
    <property type="entry name" value="SH2_STAT_family"/>
    <property type="match status" value="1"/>
</dbReference>
<evidence type="ECO:0000256" key="8">
    <source>
        <dbReference type="ARBA" id="ARBA00023125"/>
    </source>
</evidence>
<evidence type="ECO:0008006" key="17">
    <source>
        <dbReference type="Google" id="ProtNLM"/>
    </source>
</evidence>
<dbReference type="GO" id="GO:0006357">
    <property type="term" value="P:regulation of transcription by RNA polymerase II"/>
    <property type="evidence" value="ECO:0000318"/>
    <property type="project" value="GO_Central"/>
</dbReference>
<keyword evidence="10" id="KW-0804">Transcription</keyword>
<evidence type="ECO:0000259" key="14">
    <source>
        <dbReference type="Pfam" id="PF21354"/>
    </source>
</evidence>
<proteinExistence type="inferred from homology"/>
<dbReference type="GO" id="GO:0006952">
    <property type="term" value="P:defense response"/>
    <property type="evidence" value="ECO:0000318"/>
    <property type="project" value="GO_Central"/>
</dbReference>
<dbReference type="FunFam" id="1.10.238.10:FF:000029">
    <property type="entry name" value="Signal transducer and transcription activator 6"/>
    <property type="match status" value="1"/>
</dbReference>
<dbReference type="Ensembl" id="ENSCINT00000020503.3">
    <property type="protein sequence ID" value="ENSCINP00000020503.3"/>
    <property type="gene ID" value="ENSCING00000010308.3"/>
</dbReference>
<evidence type="ECO:0000256" key="4">
    <source>
        <dbReference type="ARBA" id="ARBA00022490"/>
    </source>
</evidence>
<organism evidence="15 16">
    <name type="scientific">Ciona intestinalis</name>
    <name type="common">Transparent sea squirt</name>
    <name type="synonym">Ascidia intestinalis</name>
    <dbReference type="NCBI Taxonomy" id="7719"/>
    <lineage>
        <taxon>Eukaryota</taxon>
        <taxon>Metazoa</taxon>
        <taxon>Chordata</taxon>
        <taxon>Tunicata</taxon>
        <taxon>Ascidiacea</taxon>
        <taxon>Phlebobranchia</taxon>
        <taxon>Cionidae</taxon>
        <taxon>Ciona</taxon>
    </lineage>
</organism>
<dbReference type="InterPro" id="IPR008967">
    <property type="entry name" value="p53-like_TF_DNA-bd_sf"/>
</dbReference>
<accession>F6PPL2</accession>
<keyword evidence="8" id="KW-0238">DNA-binding</keyword>